<sequence>MSKPAIGKLCGDLSAWYLELPEADQFNAIQIIEEGYADILEWLEEHYPSTYEMYAELQSAIHQMMKEREFNKTQAALKKYKLNEDLRAAMTAAAFDALRPYLEAASLRRMDDAEFERVVDLIILDNYVERRFLTWDRCIVYVQLDDMDQVKHCYLTVMRAVNQHYSKLSTLEELEEYLESELGLSTVQMEMFNQIIIKYREPLDRYMLFRKLDKLEASLKKRKK</sequence>
<dbReference type="Proteomes" id="UP000293142">
    <property type="component" value="Unassembled WGS sequence"/>
</dbReference>
<evidence type="ECO:0000313" key="1">
    <source>
        <dbReference type="EMBL" id="TBL70548.1"/>
    </source>
</evidence>
<evidence type="ECO:0000313" key="2">
    <source>
        <dbReference type="Proteomes" id="UP000293142"/>
    </source>
</evidence>
<accession>A0A4Q9DG61</accession>
<dbReference type="OrthoDB" id="2679295at2"/>
<reference evidence="1 2" key="1">
    <citation type="submission" date="2019-02" db="EMBL/GenBank/DDBJ databases">
        <title>Paenibacillus sp. nov., isolated from surface-sterilized tissue of Thalictrum simplex L.</title>
        <authorList>
            <person name="Tuo L."/>
        </authorList>
    </citation>
    <scope>NUCLEOTIDE SEQUENCE [LARGE SCALE GENOMIC DNA]</scope>
    <source>
        <strain evidence="1 2">N2SHLJ1</strain>
    </source>
</reference>
<organism evidence="1 2">
    <name type="scientific">Paenibacillus thalictri</name>
    <dbReference type="NCBI Taxonomy" id="2527873"/>
    <lineage>
        <taxon>Bacteria</taxon>
        <taxon>Bacillati</taxon>
        <taxon>Bacillota</taxon>
        <taxon>Bacilli</taxon>
        <taxon>Bacillales</taxon>
        <taxon>Paenibacillaceae</taxon>
        <taxon>Paenibacillus</taxon>
    </lineage>
</organism>
<dbReference type="EMBL" id="SIRE01000031">
    <property type="protein sequence ID" value="TBL70548.1"/>
    <property type="molecule type" value="Genomic_DNA"/>
</dbReference>
<dbReference type="RefSeq" id="WP_131017841.1">
    <property type="nucleotide sequence ID" value="NZ_SIRE01000031.1"/>
</dbReference>
<protein>
    <submittedName>
        <fullName evidence="1">Uncharacterized protein</fullName>
    </submittedName>
</protein>
<keyword evidence="2" id="KW-1185">Reference proteome</keyword>
<dbReference type="AlphaFoldDB" id="A0A4Q9DG61"/>
<comment type="caution">
    <text evidence="1">The sequence shown here is derived from an EMBL/GenBank/DDBJ whole genome shotgun (WGS) entry which is preliminary data.</text>
</comment>
<gene>
    <name evidence="1" type="ORF">EYB31_33045</name>
</gene>
<proteinExistence type="predicted"/>
<name>A0A4Q9DG61_9BACL</name>